<evidence type="ECO:0000313" key="1">
    <source>
        <dbReference type="EMBL" id="KAL1608261.1"/>
    </source>
</evidence>
<organism evidence="1 2">
    <name type="scientific">Paraconiothyrium brasiliense</name>
    <dbReference type="NCBI Taxonomy" id="300254"/>
    <lineage>
        <taxon>Eukaryota</taxon>
        <taxon>Fungi</taxon>
        <taxon>Dikarya</taxon>
        <taxon>Ascomycota</taxon>
        <taxon>Pezizomycotina</taxon>
        <taxon>Dothideomycetes</taxon>
        <taxon>Pleosporomycetidae</taxon>
        <taxon>Pleosporales</taxon>
        <taxon>Massarineae</taxon>
        <taxon>Didymosphaeriaceae</taxon>
        <taxon>Paraconiothyrium</taxon>
    </lineage>
</organism>
<dbReference type="Proteomes" id="UP001521785">
    <property type="component" value="Unassembled WGS sequence"/>
</dbReference>
<reference evidence="1 2" key="1">
    <citation type="submission" date="2024-02" db="EMBL/GenBank/DDBJ databases">
        <title>De novo assembly and annotation of 12 fungi associated with fruit tree decline syndrome in Ontario, Canada.</title>
        <authorList>
            <person name="Sulman M."/>
            <person name="Ellouze W."/>
            <person name="Ilyukhin E."/>
        </authorList>
    </citation>
    <scope>NUCLEOTIDE SEQUENCE [LARGE SCALE GENOMIC DNA]</scope>
    <source>
        <strain evidence="1 2">M42-189</strain>
    </source>
</reference>
<accession>A0ABR3RV08</accession>
<evidence type="ECO:0000313" key="2">
    <source>
        <dbReference type="Proteomes" id="UP001521785"/>
    </source>
</evidence>
<gene>
    <name evidence="1" type="ORF">SLS60_003200</name>
</gene>
<keyword evidence="2" id="KW-1185">Reference proteome</keyword>
<proteinExistence type="predicted"/>
<sequence length="56" mass="6519">MSEAGLSQDMIKHGTYGELRVEDSELLKLRKHLVPLIWWKYAIKTIGQVSPEIFDF</sequence>
<name>A0ABR3RV08_9PLEO</name>
<comment type="caution">
    <text evidence="1">The sequence shown here is derived from an EMBL/GenBank/DDBJ whole genome shotgun (WGS) entry which is preliminary data.</text>
</comment>
<protein>
    <submittedName>
        <fullName evidence="1">Uncharacterized protein</fullName>
    </submittedName>
</protein>
<dbReference type="EMBL" id="JAKJXO020000003">
    <property type="protein sequence ID" value="KAL1608261.1"/>
    <property type="molecule type" value="Genomic_DNA"/>
</dbReference>